<proteinExistence type="predicted"/>
<feature type="transmembrane region" description="Helical" evidence="1">
    <location>
        <begin position="142"/>
        <end position="162"/>
    </location>
</feature>
<feature type="transmembrane region" description="Helical" evidence="1">
    <location>
        <begin position="40"/>
        <end position="62"/>
    </location>
</feature>
<dbReference type="GO" id="GO:0031992">
    <property type="term" value="F:energy transducer activity"/>
    <property type="evidence" value="ECO:0007669"/>
    <property type="project" value="TreeGrafter"/>
</dbReference>
<feature type="transmembrane region" description="Helical" evidence="1">
    <location>
        <begin position="86"/>
        <end position="105"/>
    </location>
</feature>
<reference evidence="4" key="1">
    <citation type="submission" date="2018-05" db="EMBL/GenBank/DDBJ databases">
        <authorList>
            <person name="Nie L."/>
        </authorList>
    </citation>
    <scope>NUCLEOTIDE SEQUENCE [LARGE SCALE GENOMIC DNA]</scope>
    <source>
        <strain evidence="4">NL</strain>
    </source>
</reference>
<dbReference type="PANTHER" id="PTHR33446:SF2">
    <property type="entry name" value="PROTEIN TONB"/>
    <property type="match status" value="1"/>
</dbReference>
<organism evidence="3 4">
    <name type="scientific">Hymenobacter edaphi</name>
    <dbReference type="NCBI Taxonomy" id="2211146"/>
    <lineage>
        <taxon>Bacteria</taxon>
        <taxon>Pseudomonadati</taxon>
        <taxon>Bacteroidota</taxon>
        <taxon>Cytophagia</taxon>
        <taxon>Cytophagales</taxon>
        <taxon>Hymenobacteraceae</taxon>
        <taxon>Hymenobacter</taxon>
    </lineage>
</organism>
<protein>
    <recommendedName>
        <fullName evidence="2">TonB C-terminal domain-containing protein</fullName>
    </recommendedName>
</protein>
<comment type="caution">
    <text evidence="3">The sequence shown here is derived from an EMBL/GenBank/DDBJ whole genome shotgun (WGS) entry which is preliminary data.</text>
</comment>
<dbReference type="OrthoDB" id="1095452at2"/>
<keyword evidence="4" id="KW-1185">Reference proteome</keyword>
<dbReference type="Pfam" id="PF03544">
    <property type="entry name" value="TonB_C"/>
    <property type="match status" value="1"/>
</dbReference>
<evidence type="ECO:0000259" key="2">
    <source>
        <dbReference type="PROSITE" id="PS52015"/>
    </source>
</evidence>
<evidence type="ECO:0000313" key="3">
    <source>
        <dbReference type="EMBL" id="RAK66643.1"/>
    </source>
</evidence>
<dbReference type="AlphaFoldDB" id="A0A328BHN9"/>
<dbReference type="SUPFAM" id="SSF74653">
    <property type="entry name" value="TolA/TonB C-terminal domain"/>
    <property type="match status" value="1"/>
</dbReference>
<dbReference type="GO" id="GO:0098797">
    <property type="term" value="C:plasma membrane protein complex"/>
    <property type="evidence" value="ECO:0007669"/>
    <property type="project" value="TreeGrafter"/>
</dbReference>
<dbReference type="InterPro" id="IPR051045">
    <property type="entry name" value="TonB-dependent_transducer"/>
</dbReference>
<accession>A0A328BHN9</accession>
<dbReference type="PROSITE" id="PS52015">
    <property type="entry name" value="TONB_CTD"/>
    <property type="match status" value="1"/>
</dbReference>
<dbReference type="Gene3D" id="3.30.1150.10">
    <property type="match status" value="1"/>
</dbReference>
<dbReference type="EMBL" id="QHKM01000003">
    <property type="protein sequence ID" value="RAK66643.1"/>
    <property type="molecule type" value="Genomic_DNA"/>
</dbReference>
<feature type="transmembrane region" description="Helical" evidence="1">
    <location>
        <begin position="117"/>
        <end position="135"/>
    </location>
</feature>
<keyword evidence="1" id="KW-1133">Transmembrane helix</keyword>
<dbReference type="GO" id="GO:0055085">
    <property type="term" value="P:transmembrane transport"/>
    <property type="evidence" value="ECO:0007669"/>
    <property type="project" value="InterPro"/>
</dbReference>
<dbReference type="InterPro" id="IPR037682">
    <property type="entry name" value="TonB_C"/>
</dbReference>
<feature type="domain" description="TonB C-terminal" evidence="2">
    <location>
        <begin position="214"/>
        <end position="309"/>
    </location>
</feature>
<dbReference type="Proteomes" id="UP000248553">
    <property type="component" value="Unassembled WGS sequence"/>
</dbReference>
<name>A0A328BHN9_9BACT</name>
<evidence type="ECO:0000256" key="1">
    <source>
        <dbReference type="SAM" id="Phobius"/>
    </source>
</evidence>
<keyword evidence="1" id="KW-0472">Membrane</keyword>
<keyword evidence="1" id="KW-0812">Transmembrane</keyword>
<dbReference type="PANTHER" id="PTHR33446">
    <property type="entry name" value="PROTEIN TONB-RELATED"/>
    <property type="match status" value="1"/>
</dbReference>
<sequence>MRQVKRFGPAIAIGLLLALRPLGAYALGDIWPSPADVLRFFGKMLLALGVALSAGALLVLLVKPETAPPDGAPAGPAEPVVLPQRLLSTGALSLPVHAAVLYLASFVVSETGAGQVLRLYGGLGLPLLGLCVLLWRTRRPSASLGLGLSWVLALALLLKPALHRGHTAGQQIGRQQAAQNQYEAARSTDRPTSRACPWTEQVYDRVAQMPTFPGGDSVLRRAIRDELHYPLQYLDRGGAAAVRLSYVVHPDGSVCGVQILESPGRGFGYEATRVLQQLPPFSPGRLPDGRFVAVRCTLVIDFPPPPAQL</sequence>
<gene>
    <name evidence="3" type="ORF">DLM85_10500</name>
</gene>
<evidence type="ECO:0000313" key="4">
    <source>
        <dbReference type="Proteomes" id="UP000248553"/>
    </source>
</evidence>